<feature type="chain" id="PRO_5024342769" description="RNase H type-1 domain-containing protein" evidence="1">
    <location>
        <begin position="21"/>
        <end position="147"/>
    </location>
</feature>
<dbReference type="Pfam" id="PF13456">
    <property type="entry name" value="RVT_3"/>
    <property type="match status" value="1"/>
</dbReference>
<dbReference type="Proteomes" id="UP000327157">
    <property type="component" value="Chromosome 6"/>
</dbReference>
<dbReference type="GO" id="GO:0004523">
    <property type="term" value="F:RNA-DNA hybrid ribonuclease activity"/>
    <property type="evidence" value="ECO:0007669"/>
    <property type="project" value="InterPro"/>
</dbReference>
<gene>
    <name evidence="3" type="ORF">D8674_028460</name>
</gene>
<sequence length="147" mass="16568">MLSSTAWILPLLEFCRIALFVLINVDGACNKARLYGAVRVIIRNHWGSLIGGEAFTLQRAFPEAMEAEAAFAGLSLAKELRIRNVIVKSDSKEVVHYITKKSASAMWKIFSIMSEIWRLQLFFNAVSWRWVSRKTNRAAHEAAALAL</sequence>
<keyword evidence="4" id="KW-1185">Reference proteome</keyword>
<dbReference type="EMBL" id="SMOL01000120">
    <property type="protein sequence ID" value="KAB2632213.1"/>
    <property type="molecule type" value="Genomic_DNA"/>
</dbReference>
<feature type="domain" description="RNase H type-1" evidence="2">
    <location>
        <begin position="17"/>
        <end position="147"/>
    </location>
</feature>
<dbReference type="GO" id="GO:0003676">
    <property type="term" value="F:nucleic acid binding"/>
    <property type="evidence" value="ECO:0007669"/>
    <property type="project" value="InterPro"/>
</dbReference>
<evidence type="ECO:0000313" key="4">
    <source>
        <dbReference type="Proteomes" id="UP000327157"/>
    </source>
</evidence>
<reference evidence="3 4" key="3">
    <citation type="submission" date="2019-11" db="EMBL/GenBank/DDBJ databases">
        <title>A de novo genome assembly of a pear dwarfing rootstock.</title>
        <authorList>
            <person name="Wang F."/>
            <person name="Wang J."/>
            <person name="Li S."/>
            <person name="Zhang Y."/>
            <person name="Fang M."/>
            <person name="Ma L."/>
            <person name="Zhao Y."/>
            <person name="Jiang S."/>
        </authorList>
    </citation>
    <scope>NUCLEOTIDE SEQUENCE [LARGE SCALE GENOMIC DNA]</scope>
    <source>
        <strain evidence="3">S2</strain>
        <tissue evidence="3">Leaf</tissue>
    </source>
</reference>
<dbReference type="InterPro" id="IPR012337">
    <property type="entry name" value="RNaseH-like_sf"/>
</dbReference>
<evidence type="ECO:0000259" key="2">
    <source>
        <dbReference type="PROSITE" id="PS50879"/>
    </source>
</evidence>
<dbReference type="AlphaFoldDB" id="A0A5N5HZB9"/>
<dbReference type="InterPro" id="IPR053151">
    <property type="entry name" value="RNase_H-like"/>
</dbReference>
<dbReference type="InterPro" id="IPR002156">
    <property type="entry name" value="RNaseH_domain"/>
</dbReference>
<proteinExistence type="predicted"/>
<protein>
    <recommendedName>
        <fullName evidence="2">RNase H type-1 domain-containing protein</fullName>
    </recommendedName>
</protein>
<dbReference type="InterPro" id="IPR036397">
    <property type="entry name" value="RNaseH_sf"/>
</dbReference>
<dbReference type="PANTHER" id="PTHR47723:SF19">
    <property type="entry name" value="POLYNUCLEOTIDYL TRANSFERASE, RIBONUCLEASE H-LIKE SUPERFAMILY PROTEIN"/>
    <property type="match status" value="1"/>
</dbReference>
<keyword evidence="1" id="KW-0732">Signal</keyword>
<comment type="caution">
    <text evidence="3">The sequence shown here is derived from an EMBL/GenBank/DDBJ whole genome shotgun (WGS) entry which is preliminary data.</text>
</comment>
<reference evidence="3 4" key="1">
    <citation type="submission" date="2019-09" db="EMBL/GenBank/DDBJ databases">
        <authorList>
            <person name="Ou C."/>
        </authorList>
    </citation>
    <scope>NUCLEOTIDE SEQUENCE [LARGE SCALE GENOMIC DNA]</scope>
    <source>
        <strain evidence="3">S2</strain>
        <tissue evidence="3">Leaf</tissue>
    </source>
</reference>
<dbReference type="OrthoDB" id="955670at2759"/>
<evidence type="ECO:0000256" key="1">
    <source>
        <dbReference type="SAM" id="SignalP"/>
    </source>
</evidence>
<evidence type="ECO:0000313" key="3">
    <source>
        <dbReference type="EMBL" id="KAB2632213.1"/>
    </source>
</evidence>
<dbReference type="PANTHER" id="PTHR47723">
    <property type="entry name" value="OS05G0353850 PROTEIN"/>
    <property type="match status" value="1"/>
</dbReference>
<dbReference type="PROSITE" id="PS50879">
    <property type="entry name" value="RNASE_H_1"/>
    <property type="match status" value="1"/>
</dbReference>
<dbReference type="SUPFAM" id="SSF53098">
    <property type="entry name" value="Ribonuclease H-like"/>
    <property type="match status" value="1"/>
</dbReference>
<feature type="signal peptide" evidence="1">
    <location>
        <begin position="1"/>
        <end position="20"/>
    </location>
</feature>
<dbReference type="Gene3D" id="3.30.420.10">
    <property type="entry name" value="Ribonuclease H-like superfamily/Ribonuclease H"/>
    <property type="match status" value="1"/>
</dbReference>
<organism evidence="3 4">
    <name type="scientific">Pyrus ussuriensis x Pyrus communis</name>
    <dbReference type="NCBI Taxonomy" id="2448454"/>
    <lineage>
        <taxon>Eukaryota</taxon>
        <taxon>Viridiplantae</taxon>
        <taxon>Streptophyta</taxon>
        <taxon>Embryophyta</taxon>
        <taxon>Tracheophyta</taxon>
        <taxon>Spermatophyta</taxon>
        <taxon>Magnoliopsida</taxon>
        <taxon>eudicotyledons</taxon>
        <taxon>Gunneridae</taxon>
        <taxon>Pentapetalae</taxon>
        <taxon>rosids</taxon>
        <taxon>fabids</taxon>
        <taxon>Rosales</taxon>
        <taxon>Rosaceae</taxon>
        <taxon>Amygdaloideae</taxon>
        <taxon>Maleae</taxon>
        <taxon>Pyrus</taxon>
    </lineage>
</organism>
<accession>A0A5N5HZB9</accession>
<name>A0A5N5HZB9_9ROSA</name>
<dbReference type="InterPro" id="IPR044730">
    <property type="entry name" value="RNase_H-like_dom_plant"/>
</dbReference>
<dbReference type="CDD" id="cd06222">
    <property type="entry name" value="RNase_H_like"/>
    <property type="match status" value="1"/>
</dbReference>
<reference evidence="4" key="2">
    <citation type="submission" date="2019-10" db="EMBL/GenBank/DDBJ databases">
        <title>A de novo genome assembly of a pear dwarfing rootstock.</title>
        <authorList>
            <person name="Wang F."/>
            <person name="Wang J."/>
            <person name="Li S."/>
            <person name="Zhang Y."/>
            <person name="Fang M."/>
            <person name="Ma L."/>
            <person name="Zhao Y."/>
            <person name="Jiang S."/>
        </authorList>
    </citation>
    <scope>NUCLEOTIDE SEQUENCE [LARGE SCALE GENOMIC DNA]</scope>
</reference>